<protein>
    <recommendedName>
        <fullName evidence="3">DUF4843 domain-containing protein</fullName>
    </recommendedName>
</protein>
<dbReference type="Proteomes" id="UP001221558">
    <property type="component" value="Chromosome"/>
</dbReference>
<accession>A0ABY7WKX4</accession>
<proteinExistence type="predicted"/>
<dbReference type="EMBL" id="CP117880">
    <property type="protein sequence ID" value="WDF69282.1"/>
    <property type="molecule type" value="Genomic_DNA"/>
</dbReference>
<sequence length="167" mass="18185">MKKYIIIMLTLTASFFSSCEKNYTELYSDNRPDVPVTFEGATTHGFNPFIEVPLAQGNFSLTLTIPQESGRQIREITRALGGATSINAGGVRAATYITSPIAGNGNRVVFNTSVTAFRASSAANNTLIQNFINNAALTRLEIAFMFLVTLDNGQEIIPVQARVFLVK</sequence>
<evidence type="ECO:0000313" key="2">
    <source>
        <dbReference type="Proteomes" id="UP001221558"/>
    </source>
</evidence>
<evidence type="ECO:0000313" key="1">
    <source>
        <dbReference type="EMBL" id="WDF69282.1"/>
    </source>
</evidence>
<organism evidence="1 2">
    <name type="scientific">Sphingobacterium oryzagri</name>
    <dbReference type="NCBI Taxonomy" id="3025669"/>
    <lineage>
        <taxon>Bacteria</taxon>
        <taxon>Pseudomonadati</taxon>
        <taxon>Bacteroidota</taxon>
        <taxon>Sphingobacteriia</taxon>
        <taxon>Sphingobacteriales</taxon>
        <taxon>Sphingobacteriaceae</taxon>
        <taxon>Sphingobacterium</taxon>
    </lineage>
</organism>
<dbReference type="PROSITE" id="PS51257">
    <property type="entry name" value="PROKAR_LIPOPROTEIN"/>
    <property type="match status" value="1"/>
</dbReference>
<reference evidence="1 2" key="1">
    <citation type="submission" date="2023-02" db="EMBL/GenBank/DDBJ databases">
        <title>Genome sequence of Sphingobacterium sp. KACC 22765.</title>
        <authorList>
            <person name="Kim S."/>
            <person name="Heo J."/>
            <person name="Kwon S.-W."/>
        </authorList>
    </citation>
    <scope>NUCLEOTIDE SEQUENCE [LARGE SCALE GENOMIC DNA]</scope>
    <source>
        <strain evidence="1 2">KACC 22765</strain>
    </source>
</reference>
<gene>
    <name evidence="1" type="ORF">PQ465_02600</name>
</gene>
<evidence type="ECO:0008006" key="3">
    <source>
        <dbReference type="Google" id="ProtNLM"/>
    </source>
</evidence>
<name>A0ABY7WKX4_9SPHI</name>
<dbReference type="RefSeq" id="WP_274268007.1">
    <property type="nucleotide sequence ID" value="NZ_CP117880.1"/>
</dbReference>
<keyword evidence="2" id="KW-1185">Reference proteome</keyword>